<keyword evidence="2" id="KW-1185">Reference proteome</keyword>
<protein>
    <submittedName>
        <fullName evidence="1">Uncharacterized protein</fullName>
    </submittedName>
</protein>
<evidence type="ECO:0000313" key="2">
    <source>
        <dbReference type="Proteomes" id="UP001317705"/>
    </source>
</evidence>
<sequence length="191" mass="21314">MLLYTRERLLAHLQDTGSLIDLYQHRDPRFSERVVAWLGDLEQSLAQLRLPLVALVAAERGRILAAADGYRESAVGGERLSTRRVTLAVASLALDRVQNEVRRVIADIDAKFDTWREKMAQFLAIATTKAPIPLPPTEPRDAWLATVWAGLNVNGEVQGMYRYLGAALRPTDRLHLLDEVIGNLLDSLPPP</sequence>
<name>A0ABN6VNU0_9BACT</name>
<proteinExistence type="predicted"/>
<reference evidence="1 2" key="1">
    <citation type="submission" date="2022-12" db="EMBL/GenBank/DDBJ databases">
        <title>Polyphasic characterization of Geotalea uranireducens NIT-SL11 newly isolated from a complex of sewage sludge and microbially reduced graphene oxide.</title>
        <authorList>
            <person name="Xie L."/>
            <person name="Yoshida N."/>
            <person name="Meng L."/>
        </authorList>
    </citation>
    <scope>NUCLEOTIDE SEQUENCE [LARGE SCALE GENOMIC DNA]</scope>
    <source>
        <strain evidence="1 2">NIT-SL11</strain>
    </source>
</reference>
<evidence type="ECO:0000313" key="1">
    <source>
        <dbReference type="EMBL" id="BDV41898.1"/>
    </source>
</evidence>
<dbReference type="EMBL" id="AP027151">
    <property type="protein sequence ID" value="BDV41898.1"/>
    <property type="molecule type" value="Genomic_DNA"/>
</dbReference>
<organism evidence="1 2">
    <name type="scientific">Geotalea uraniireducens</name>
    <dbReference type="NCBI Taxonomy" id="351604"/>
    <lineage>
        <taxon>Bacteria</taxon>
        <taxon>Pseudomonadati</taxon>
        <taxon>Thermodesulfobacteriota</taxon>
        <taxon>Desulfuromonadia</taxon>
        <taxon>Geobacterales</taxon>
        <taxon>Geobacteraceae</taxon>
        <taxon>Geotalea</taxon>
    </lineage>
</organism>
<gene>
    <name evidence="1" type="ORF">GURASL_08210</name>
</gene>
<accession>A0ABN6VNU0</accession>
<dbReference type="Proteomes" id="UP001317705">
    <property type="component" value="Chromosome"/>
</dbReference>
<dbReference type="RefSeq" id="WP_282002032.1">
    <property type="nucleotide sequence ID" value="NZ_AP027151.1"/>
</dbReference>